<sequence>MAILLIVGRPLFAVEGTPFSTAEVLTLDGDGFFILNFTALISFDIEWEGGTGDCAQGGDVGQGLRFYVPDFLGVEDNSYLINKNNLEMFYNAGNCNQTEHYTAGHPYTAYFTSFGHPIRPEDTLETIKSDSLRDIEVETGIDEESIFTLIEFYEETQYTSDWYLTYPPQIDITFPLSESEIISSFEMEIDYWRAEGFDRLMIIFEDWDVGSSCPLKSNPNYQPEKDVFFNSESLPYFSSFFTTSTGSTTIEVSNLEIGNYNCNRCYFLTTGGEISENLCRGYEIDVLVYIPPIDIPTYYLPISEWAEYYAEHSERFATSTPIFNTMEGRIPA</sequence>
<accession>X1KTU8</accession>
<dbReference type="EMBL" id="BARV01000113">
    <property type="protein sequence ID" value="GAH93579.1"/>
    <property type="molecule type" value="Genomic_DNA"/>
</dbReference>
<name>X1KTU8_9ZZZZ</name>
<evidence type="ECO:0000313" key="1">
    <source>
        <dbReference type="EMBL" id="GAH93579.1"/>
    </source>
</evidence>
<comment type="caution">
    <text evidence="1">The sequence shown here is derived from an EMBL/GenBank/DDBJ whole genome shotgun (WGS) entry which is preliminary data.</text>
</comment>
<dbReference type="AlphaFoldDB" id="X1KTU8"/>
<organism evidence="1">
    <name type="scientific">marine sediment metagenome</name>
    <dbReference type="NCBI Taxonomy" id="412755"/>
    <lineage>
        <taxon>unclassified sequences</taxon>
        <taxon>metagenomes</taxon>
        <taxon>ecological metagenomes</taxon>
    </lineage>
</organism>
<reference evidence="1" key="1">
    <citation type="journal article" date="2014" name="Front. Microbiol.">
        <title>High frequency of phylogenetically diverse reductive dehalogenase-homologous genes in deep subseafloor sedimentary metagenomes.</title>
        <authorList>
            <person name="Kawai M."/>
            <person name="Futagami T."/>
            <person name="Toyoda A."/>
            <person name="Takaki Y."/>
            <person name="Nishi S."/>
            <person name="Hori S."/>
            <person name="Arai W."/>
            <person name="Tsubouchi T."/>
            <person name="Morono Y."/>
            <person name="Uchiyama I."/>
            <person name="Ito T."/>
            <person name="Fujiyama A."/>
            <person name="Inagaki F."/>
            <person name="Takami H."/>
        </authorList>
    </citation>
    <scope>NUCLEOTIDE SEQUENCE</scope>
    <source>
        <strain evidence="1">Expedition CK06-06</strain>
    </source>
</reference>
<feature type="non-terminal residue" evidence="1">
    <location>
        <position position="332"/>
    </location>
</feature>
<protein>
    <submittedName>
        <fullName evidence="1">Uncharacterized protein</fullName>
    </submittedName>
</protein>
<gene>
    <name evidence="1" type="ORF">S06H3_00596</name>
</gene>
<proteinExistence type="predicted"/>